<dbReference type="AlphaFoldDB" id="A0AAV8ZLV5"/>
<evidence type="ECO:0000313" key="3">
    <source>
        <dbReference type="Proteomes" id="UP001162156"/>
    </source>
</evidence>
<organism evidence="2 3">
    <name type="scientific">Rhamnusium bicolor</name>
    <dbReference type="NCBI Taxonomy" id="1586634"/>
    <lineage>
        <taxon>Eukaryota</taxon>
        <taxon>Metazoa</taxon>
        <taxon>Ecdysozoa</taxon>
        <taxon>Arthropoda</taxon>
        <taxon>Hexapoda</taxon>
        <taxon>Insecta</taxon>
        <taxon>Pterygota</taxon>
        <taxon>Neoptera</taxon>
        <taxon>Endopterygota</taxon>
        <taxon>Coleoptera</taxon>
        <taxon>Polyphaga</taxon>
        <taxon>Cucujiformia</taxon>
        <taxon>Chrysomeloidea</taxon>
        <taxon>Cerambycidae</taxon>
        <taxon>Lepturinae</taxon>
        <taxon>Rhagiini</taxon>
        <taxon>Rhamnusium</taxon>
    </lineage>
</organism>
<comment type="caution">
    <text evidence="2">The sequence shown here is derived from an EMBL/GenBank/DDBJ whole genome shotgun (WGS) entry which is preliminary data.</text>
</comment>
<accession>A0AAV8ZLV5</accession>
<dbReference type="Pfam" id="PF13843">
    <property type="entry name" value="DDE_Tnp_1_7"/>
    <property type="match status" value="1"/>
</dbReference>
<protein>
    <recommendedName>
        <fullName evidence="1">PiggyBac transposable element-derived protein domain-containing protein</fullName>
    </recommendedName>
</protein>
<gene>
    <name evidence="2" type="ORF">NQ314_003384</name>
</gene>
<name>A0AAV8ZLV5_9CUCU</name>
<evidence type="ECO:0000259" key="1">
    <source>
        <dbReference type="Pfam" id="PF13843"/>
    </source>
</evidence>
<reference evidence="2" key="1">
    <citation type="journal article" date="2023" name="Insect Mol. Biol.">
        <title>Genome sequencing provides insights into the evolution of gene families encoding plant cell wall-degrading enzymes in longhorned beetles.</title>
        <authorList>
            <person name="Shin N.R."/>
            <person name="Okamura Y."/>
            <person name="Kirsch R."/>
            <person name="Pauchet Y."/>
        </authorList>
    </citation>
    <scope>NUCLEOTIDE SEQUENCE</scope>
    <source>
        <strain evidence="2">RBIC_L_NR</strain>
    </source>
</reference>
<evidence type="ECO:0000313" key="2">
    <source>
        <dbReference type="EMBL" id="KAJ8966657.1"/>
    </source>
</evidence>
<sequence length="108" mass="12663">MGLSRDCVINYPCTNRKKASVLEKREDGTITQINCAKAVNDYRRCVGGVDIADILKSYYAIDRKSRKWWHRLFWHFIDTPFYHFQAGHQKSSETKGLSPRSNFWSGWC</sequence>
<proteinExistence type="predicted"/>
<dbReference type="PANTHER" id="PTHR47272:SF1">
    <property type="entry name" value="PIGGYBAC TRANSPOSABLE ELEMENT-DERIVED PROTEIN 3-LIKE"/>
    <property type="match status" value="1"/>
</dbReference>
<feature type="domain" description="PiggyBac transposable element-derived protein" evidence="1">
    <location>
        <begin position="25"/>
        <end position="79"/>
    </location>
</feature>
<dbReference type="Proteomes" id="UP001162156">
    <property type="component" value="Unassembled WGS sequence"/>
</dbReference>
<dbReference type="InterPro" id="IPR029526">
    <property type="entry name" value="PGBD"/>
</dbReference>
<keyword evidence="3" id="KW-1185">Reference proteome</keyword>
<dbReference type="PANTHER" id="PTHR47272">
    <property type="entry name" value="DDE_TNP_1_7 DOMAIN-CONTAINING PROTEIN"/>
    <property type="match status" value="1"/>
</dbReference>
<dbReference type="EMBL" id="JANEYF010000959">
    <property type="protein sequence ID" value="KAJ8966657.1"/>
    <property type="molecule type" value="Genomic_DNA"/>
</dbReference>